<feature type="region of interest" description="Disordered" evidence="1">
    <location>
        <begin position="1"/>
        <end position="27"/>
    </location>
</feature>
<keyword evidence="3" id="KW-1185">Reference proteome</keyword>
<name>A0ABX7AQF4_9BACI</name>
<evidence type="ECO:0000256" key="1">
    <source>
        <dbReference type="SAM" id="MobiDB-lite"/>
    </source>
</evidence>
<feature type="compositionally biased region" description="Polar residues" evidence="1">
    <location>
        <begin position="1"/>
        <end position="23"/>
    </location>
</feature>
<evidence type="ECO:0000313" key="2">
    <source>
        <dbReference type="EMBL" id="QQP12193.1"/>
    </source>
</evidence>
<dbReference type="Proteomes" id="UP000596049">
    <property type="component" value="Chromosome"/>
</dbReference>
<dbReference type="RefSeq" id="WP_053593906.1">
    <property type="nucleotide sequence ID" value="NZ_CP067341.1"/>
</dbReference>
<accession>A0ABX7AQF4</accession>
<dbReference type="EMBL" id="CP067341">
    <property type="protein sequence ID" value="QQP12193.1"/>
    <property type="molecule type" value="Genomic_DNA"/>
</dbReference>
<organism evidence="2 3">
    <name type="scientific">Lysinibacillus agricola</name>
    <dbReference type="NCBI Taxonomy" id="2590012"/>
    <lineage>
        <taxon>Bacteria</taxon>
        <taxon>Bacillati</taxon>
        <taxon>Bacillota</taxon>
        <taxon>Bacilli</taxon>
        <taxon>Bacillales</taxon>
        <taxon>Bacillaceae</taxon>
        <taxon>Lysinibacillus</taxon>
    </lineage>
</organism>
<proteinExistence type="predicted"/>
<gene>
    <name evidence="2" type="ORF">FJQ98_24365</name>
</gene>
<reference evidence="2 3" key="1">
    <citation type="submission" date="2020-01" db="EMBL/GenBank/DDBJ databases">
        <authorList>
            <person name="Liu G."/>
            <person name="Liu B."/>
        </authorList>
    </citation>
    <scope>NUCLEOTIDE SEQUENCE [LARGE SCALE GENOMIC DNA]</scope>
    <source>
        <strain evidence="2 3">FJAT-51161</strain>
    </source>
</reference>
<protein>
    <submittedName>
        <fullName evidence="2">Uncharacterized protein</fullName>
    </submittedName>
</protein>
<evidence type="ECO:0000313" key="3">
    <source>
        <dbReference type="Proteomes" id="UP000596049"/>
    </source>
</evidence>
<sequence>MTPCESASQIRPWSGKRSSSSDAPQEALLCAKAKRQQQLFSVAKVKRQLQSAQLERKSAPRYDNNHYFHNECKFLWDNKRGINSLERRRDYEICI</sequence>